<evidence type="ECO:0000256" key="2">
    <source>
        <dbReference type="ARBA" id="ARBA00005001"/>
    </source>
</evidence>
<organism evidence="15 16">
    <name type="scientific">Sinimarinibacterium flocculans</name>
    <dbReference type="NCBI Taxonomy" id="985250"/>
    <lineage>
        <taxon>Bacteria</taxon>
        <taxon>Pseudomonadati</taxon>
        <taxon>Pseudomonadota</taxon>
        <taxon>Gammaproteobacteria</taxon>
        <taxon>Nevskiales</taxon>
        <taxon>Nevskiaceae</taxon>
        <taxon>Sinimarinibacterium</taxon>
    </lineage>
</organism>
<protein>
    <recommendedName>
        <fullName evidence="4 12">Glucans biosynthesis glucosyltransferase H</fullName>
        <ecNumber evidence="12">2.4.1.-</ecNumber>
    </recommendedName>
</protein>
<feature type="compositionally biased region" description="Basic and acidic residues" evidence="13">
    <location>
        <begin position="80"/>
        <end position="100"/>
    </location>
</feature>
<dbReference type="Proteomes" id="UP000248330">
    <property type="component" value="Unassembled WGS sequence"/>
</dbReference>
<evidence type="ECO:0000256" key="12">
    <source>
        <dbReference type="HAMAP-Rule" id="MF_01072"/>
    </source>
</evidence>
<feature type="transmembrane region" description="Helical" evidence="12">
    <location>
        <begin position="570"/>
        <end position="595"/>
    </location>
</feature>
<evidence type="ECO:0000256" key="6">
    <source>
        <dbReference type="ARBA" id="ARBA00022519"/>
    </source>
</evidence>
<dbReference type="GO" id="GO:0005886">
    <property type="term" value="C:plasma membrane"/>
    <property type="evidence" value="ECO:0007669"/>
    <property type="project" value="UniProtKB-SubCell"/>
</dbReference>
<gene>
    <name evidence="12" type="primary">opgH</name>
    <name evidence="15" type="ORF">C8D93_103134</name>
</gene>
<keyword evidence="6" id="KW-0997">Cell inner membrane</keyword>
<keyword evidence="11 12" id="KW-0472">Membrane</keyword>
<comment type="caution">
    <text evidence="15">The sequence shown here is derived from an EMBL/GenBank/DDBJ whole genome shotgun (WGS) entry which is preliminary data.</text>
</comment>
<dbReference type="OrthoDB" id="9775281at2"/>
<dbReference type="GO" id="GO:0016758">
    <property type="term" value="F:hexosyltransferase activity"/>
    <property type="evidence" value="ECO:0007669"/>
    <property type="project" value="UniProtKB-UniRule"/>
</dbReference>
<dbReference type="PANTHER" id="PTHR43867">
    <property type="entry name" value="CELLULOSE SYNTHASE CATALYTIC SUBUNIT A [UDP-FORMING]"/>
    <property type="match status" value="1"/>
</dbReference>
<dbReference type="PANTHER" id="PTHR43867:SF5">
    <property type="entry name" value="GLUCANS BIOSYNTHESIS GLUCOSYLTRANSFERASE H"/>
    <property type="match status" value="1"/>
</dbReference>
<feature type="transmembrane region" description="Helical" evidence="12">
    <location>
        <begin position="687"/>
        <end position="707"/>
    </location>
</feature>
<reference evidence="15 16" key="1">
    <citation type="submission" date="2018-04" db="EMBL/GenBank/DDBJ databases">
        <title>Genomic Encyclopedia of Type Strains, Phase IV (KMG-IV): sequencing the most valuable type-strain genomes for metagenomic binning, comparative biology and taxonomic classification.</title>
        <authorList>
            <person name="Goeker M."/>
        </authorList>
    </citation>
    <scope>NUCLEOTIDE SEQUENCE [LARGE SCALE GENOMIC DNA]</scope>
    <source>
        <strain evidence="15 16">DSM 104150</strain>
    </source>
</reference>
<feature type="domain" description="Glycosyltransferase 2-like" evidence="14">
    <location>
        <begin position="347"/>
        <end position="559"/>
    </location>
</feature>
<comment type="similarity">
    <text evidence="3 12">Belongs to the glycosyltransferase 2 family. OpgH subfamily.</text>
</comment>
<evidence type="ECO:0000256" key="10">
    <source>
        <dbReference type="ARBA" id="ARBA00022989"/>
    </source>
</evidence>
<evidence type="ECO:0000256" key="11">
    <source>
        <dbReference type="ARBA" id="ARBA00023136"/>
    </source>
</evidence>
<evidence type="ECO:0000256" key="3">
    <source>
        <dbReference type="ARBA" id="ARBA00009337"/>
    </source>
</evidence>
<evidence type="ECO:0000256" key="7">
    <source>
        <dbReference type="ARBA" id="ARBA00022676"/>
    </source>
</evidence>
<proteinExistence type="inferred from homology"/>
<dbReference type="NCBIfam" id="NF003962">
    <property type="entry name" value="PRK05454.2-5"/>
    <property type="match status" value="1"/>
</dbReference>
<keyword evidence="7 12" id="KW-0328">Glycosyltransferase</keyword>
<comment type="pathway">
    <text evidence="2 12">Glycan metabolism; osmoregulated periplasmic glucan (OPG) biosynthesis.</text>
</comment>
<keyword evidence="16" id="KW-1185">Reference proteome</keyword>
<dbReference type="NCBIfam" id="NF003958">
    <property type="entry name" value="PRK05454.2-1"/>
    <property type="match status" value="1"/>
</dbReference>
<evidence type="ECO:0000259" key="14">
    <source>
        <dbReference type="Pfam" id="PF13632"/>
    </source>
</evidence>
<dbReference type="GO" id="GO:0009250">
    <property type="term" value="P:glucan biosynthetic process"/>
    <property type="evidence" value="ECO:0007669"/>
    <property type="project" value="UniProtKB-UniRule"/>
</dbReference>
<dbReference type="RefSeq" id="WP_110264493.1">
    <property type="nucleotide sequence ID" value="NZ_CAKZQT010000021.1"/>
</dbReference>
<comment type="subcellular location">
    <subcellularLocation>
        <location evidence="1">Cell inner membrane</location>
        <topology evidence="1">Multi-pass membrane protein</topology>
    </subcellularLocation>
    <subcellularLocation>
        <location evidence="12">Cell membrane</location>
        <topology evidence="12">Multi-pass membrane protein</topology>
    </subcellularLocation>
</comment>
<evidence type="ECO:0000256" key="9">
    <source>
        <dbReference type="ARBA" id="ARBA00022692"/>
    </source>
</evidence>
<dbReference type="Gene3D" id="3.90.550.10">
    <property type="entry name" value="Spore Coat Polysaccharide Biosynthesis Protein SpsA, Chain A"/>
    <property type="match status" value="1"/>
</dbReference>
<dbReference type="NCBIfam" id="NF003955">
    <property type="entry name" value="PRK05454.1-1"/>
    <property type="match status" value="1"/>
</dbReference>
<dbReference type="Pfam" id="PF13632">
    <property type="entry name" value="Glyco_trans_2_3"/>
    <property type="match status" value="1"/>
</dbReference>
<keyword evidence="9 12" id="KW-0812">Transmembrane</keyword>
<dbReference type="SUPFAM" id="SSF53448">
    <property type="entry name" value="Nucleotide-diphospho-sugar transferases"/>
    <property type="match status" value="1"/>
</dbReference>
<evidence type="ECO:0000313" key="15">
    <source>
        <dbReference type="EMBL" id="PXV69560.1"/>
    </source>
</evidence>
<dbReference type="InterPro" id="IPR029044">
    <property type="entry name" value="Nucleotide-diphossugar_trans"/>
</dbReference>
<feature type="transmembrane region" description="Helical" evidence="12">
    <location>
        <begin position="522"/>
        <end position="547"/>
    </location>
</feature>
<keyword evidence="5 12" id="KW-1003">Cell membrane</keyword>
<evidence type="ECO:0000256" key="8">
    <source>
        <dbReference type="ARBA" id="ARBA00022679"/>
    </source>
</evidence>
<dbReference type="EC" id="2.4.1.-" evidence="12"/>
<evidence type="ECO:0000313" key="16">
    <source>
        <dbReference type="Proteomes" id="UP000248330"/>
    </source>
</evidence>
<dbReference type="HAMAP" id="MF_01072">
    <property type="entry name" value="MdoH_OpgH"/>
    <property type="match status" value="1"/>
</dbReference>
<feature type="transmembrane region" description="Helical" evidence="12">
    <location>
        <begin position="165"/>
        <end position="186"/>
    </location>
</feature>
<comment type="function">
    <text evidence="12">Involved in the biosynthesis of osmoregulated periplasmic glucans (OPGs).</text>
</comment>
<name>A0A318EJY0_9GAMM</name>
<sequence length="832" mass="93054">MDDSPLPAPAAPIESYRARLRAAGVDIPAHATTEIDAAPPGRAFARLHAGLGGRPQAEGADAVRASAATRLRQHLHAKPRRGDEALTGRLERDIHGEDRLATTPPLLRASMTPRPWNHNPLRRLWRWLRARTLGTRGTMRARDDGGAGPARRDTRWRGAGTRRRVLLIALVLAQTVAATYLMTAVLPYRGQHPLELAILAVYAVLFAWISAGFWTALMGFWTLLLGRDRHAISASAPDDTPLPESARTALLVPICNEDVPRVFAGIRATWDSICRAGLRDRFDVFFLSDSNDADVRVAEVDAWLKLCREVDGAGRIFYRRRTHRIKRKSGNIADWCRRWGSGYPYMVILDADSVMSADCLKRLVQLMEANPDAGIIQTAPRAAGRETLYARIQQFATRVYGPLFTAGLHFWQLGESHYWGHNAIIRVAPFMQHCALGRLPGNGALGGEIMSHDFVEAALMRRAGWGVWIAYDLPGSYEEMPPTLLDELQRDQRWCRGNLQNFRLFFTQGLHPAHRAVFMTGVMAYLSAPLWFVFLLLSTALLAVFVLSEPQYFTQPYQLFPNWPRWHPEWAMRLFAGTMTLLFLPKLLALLLLICKPREWRGFGGPGKLAQGVLLESLFAAALAPIRMLFHARYVAGALAGFASGWKSPPRDDAQTPWSQAILRHGGGTVLGLAWLAGVWWLNPSFLWWLLPVAGSLVLAIPLSVYSSHTGLGRSARNARLFVIPEESIAPRELRSLRALLRRKRPPPDFRAAVVDPATHALVTLTAGRRRRLPPPFREQRDAAGEALLSQPPQHADNAMRLRILGDPDTLARLHRRVWTGTDVHRDWLRLS</sequence>
<evidence type="ECO:0000256" key="4">
    <source>
        <dbReference type="ARBA" id="ARBA00020585"/>
    </source>
</evidence>
<evidence type="ECO:0000256" key="1">
    <source>
        <dbReference type="ARBA" id="ARBA00004429"/>
    </source>
</evidence>
<dbReference type="InterPro" id="IPR023725">
    <property type="entry name" value="Glucans_biosynth_gluTrFase_H"/>
</dbReference>
<evidence type="ECO:0000256" key="13">
    <source>
        <dbReference type="SAM" id="MobiDB-lite"/>
    </source>
</evidence>
<dbReference type="InterPro" id="IPR050321">
    <property type="entry name" value="Glycosyltr_2/OpgH_subfam"/>
</dbReference>
<dbReference type="CDD" id="cd04191">
    <property type="entry name" value="Glucan_BSP_MdoH"/>
    <property type="match status" value="1"/>
</dbReference>
<dbReference type="InterPro" id="IPR001173">
    <property type="entry name" value="Glyco_trans_2-like"/>
</dbReference>
<feature type="transmembrane region" description="Helical" evidence="12">
    <location>
        <begin position="661"/>
        <end position="681"/>
    </location>
</feature>
<keyword evidence="8 12" id="KW-0808">Transferase</keyword>
<feature type="region of interest" description="Disordered" evidence="13">
    <location>
        <begin position="72"/>
        <end position="101"/>
    </location>
</feature>
<keyword evidence="10 12" id="KW-1133">Transmembrane helix</keyword>
<dbReference type="EMBL" id="QICN01000003">
    <property type="protein sequence ID" value="PXV69560.1"/>
    <property type="molecule type" value="Genomic_DNA"/>
</dbReference>
<accession>A0A318EJY0</accession>
<evidence type="ECO:0000256" key="5">
    <source>
        <dbReference type="ARBA" id="ARBA00022475"/>
    </source>
</evidence>
<feature type="transmembrane region" description="Helical" evidence="12">
    <location>
        <begin position="198"/>
        <end position="224"/>
    </location>
</feature>
<dbReference type="AlphaFoldDB" id="A0A318EJY0"/>
<dbReference type="UniPathway" id="UPA00637"/>